<dbReference type="PROSITE" id="PS50157">
    <property type="entry name" value="ZINC_FINGER_C2H2_2"/>
    <property type="match status" value="1"/>
</dbReference>
<organism evidence="7 8">
    <name type="scientific">Nicrophorus vespilloides</name>
    <name type="common">Boreal carrion beetle</name>
    <dbReference type="NCBI Taxonomy" id="110193"/>
    <lineage>
        <taxon>Eukaryota</taxon>
        <taxon>Metazoa</taxon>
        <taxon>Ecdysozoa</taxon>
        <taxon>Arthropoda</taxon>
        <taxon>Hexapoda</taxon>
        <taxon>Insecta</taxon>
        <taxon>Pterygota</taxon>
        <taxon>Neoptera</taxon>
        <taxon>Endopterygota</taxon>
        <taxon>Coleoptera</taxon>
        <taxon>Polyphaga</taxon>
        <taxon>Staphyliniformia</taxon>
        <taxon>Silphidae</taxon>
        <taxon>Nicrophorinae</taxon>
        <taxon>Nicrophorus</taxon>
    </lineage>
</organism>
<dbReference type="SUPFAM" id="SSF57667">
    <property type="entry name" value="beta-beta-alpha zinc fingers"/>
    <property type="match status" value="2"/>
</dbReference>
<keyword evidence="4" id="KW-0862">Zinc</keyword>
<dbReference type="InterPro" id="IPR036236">
    <property type="entry name" value="Znf_C2H2_sf"/>
</dbReference>
<dbReference type="SMART" id="SM00355">
    <property type="entry name" value="ZnF_C2H2"/>
    <property type="match status" value="3"/>
</dbReference>
<dbReference type="Proteomes" id="UP000695000">
    <property type="component" value="Unplaced"/>
</dbReference>
<evidence type="ECO:0000256" key="1">
    <source>
        <dbReference type="ARBA" id="ARBA00022723"/>
    </source>
</evidence>
<keyword evidence="7" id="KW-1185">Reference proteome</keyword>
<dbReference type="PROSITE" id="PS00028">
    <property type="entry name" value="ZINC_FINGER_C2H2_1"/>
    <property type="match status" value="1"/>
</dbReference>
<dbReference type="InterPro" id="IPR051580">
    <property type="entry name" value="ZnF-Chromatin_assoc"/>
</dbReference>
<gene>
    <name evidence="8" type="primary">LOC108558433</name>
</gene>
<name>A0ABM1M8D6_NICVS</name>
<dbReference type="PANTHER" id="PTHR23057">
    <property type="entry name" value="JUXTAPOSED WITH ANOTHER ZINC FINGER PROTEIN 1"/>
    <property type="match status" value="1"/>
</dbReference>
<evidence type="ECO:0000313" key="7">
    <source>
        <dbReference type="Proteomes" id="UP000695000"/>
    </source>
</evidence>
<dbReference type="RefSeq" id="XP_017770836.1">
    <property type="nucleotide sequence ID" value="XM_017915347.1"/>
</dbReference>
<keyword evidence="3 5" id="KW-0863">Zinc-finger</keyword>
<evidence type="ECO:0000256" key="5">
    <source>
        <dbReference type="PROSITE-ProRule" id="PRU00042"/>
    </source>
</evidence>
<evidence type="ECO:0000256" key="2">
    <source>
        <dbReference type="ARBA" id="ARBA00022737"/>
    </source>
</evidence>
<keyword evidence="2" id="KW-0677">Repeat</keyword>
<evidence type="ECO:0000256" key="4">
    <source>
        <dbReference type="ARBA" id="ARBA00022833"/>
    </source>
</evidence>
<dbReference type="PANTHER" id="PTHR23057:SF0">
    <property type="entry name" value="JUXTAPOSED WITH ANOTHER ZINC FINGER PROTEIN 1"/>
    <property type="match status" value="1"/>
</dbReference>
<sequence length="286" mass="33635">MAYFLRNNCEFNNCGKQFPTLHELITHIESVHIDFSPKVFDEIERAKPQCLPMSYVLRYSPDDEPTIKHEIDHGDDVIIHEPIDKNNSIVEEMKKGPDDIVDMMRDNNNNINPASENCAWFSHHHEVVEVKDEDDLYSKHKTKKFSCPVPGCPKRYKNENGMKYHMMNHHDVDGNLIKPKKEFKCPCGKDYKTLRGFQSHMQKHKERPEGELNRTRLGYPPPVYSRMYNPEPHRRFFSNEMMAYPPMDRNFSGLETHEPEFPISIEAMENVSMYNVDNELAKYTIL</sequence>
<feature type="domain" description="C2H2-type" evidence="6">
    <location>
        <begin position="7"/>
        <end position="37"/>
    </location>
</feature>
<dbReference type="Gene3D" id="3.30.160.60">
    <property type="entry name" value="Classic Zinc Finger"/>
    <property type="match status" value="2"/>
</dbReference>
<reference evidence="8" key="1">
    <citation type="submission" date="2025-08" db="UniProtKB">
        <authorList>
            <consortium name="RefSeq"/>
        </authorList>
    </citation>
    <scope>IDENTIFICATION</scope>
    <source>
        <tissue evidence="8">Whole Larva</tissue>
    </source>
</reference>
<dbReference type="InterPro" id="IPR013087">
    <property type="entry name" value="Znf_C2H2_type"/>
</dbReference>
<protein>
    <submittedName>
        <fullName evidence="8">Juxtaposed with another zinc finger protein 1</fullName>
    </submittedName>
</protein>
<evidence type="ECO:0000313" key="8">
    <source>
        <dbReference type="RefSeq" id="XP_017770836.1"/>
    </source>
</evidence>
<evidence type="ECO:0000256" key="3">
    <source>
        <dbReference type="ARBA" id="ARBA00022771"/>
    </source>
</evidence>
<accession>A0ABM1M8D6</accession>
<dbReference type="GeneID" id="108558433"/>
<proteinExistence type="predicted"/>
<keyword evidence="1" id="KW-0479">Metal-binding</keyword>
<evidence type="ECO:0000259" key="6">
    <source>
        <dbReference type="PROSITE" id="PS50157"/>
    </source>
</evidence>